<feature type="region of interest" description="Disordered" evidence="1">
    <location>
        <begin position="88"/>
        <end position="118"/>
    </location>
</feature>
<evidence type="ECO:0000256" key="2">
    <source>
        <dbReference type="SAM" id="Phobius"/>
    </source>
</evidence>
<protein>
    <submittedName>
        <fullName evidence="4">Serine beta-lactamase-like protein lactb, mitochondrial</fullName>
    </submittedName>
</protein>
<dbReference type="GO" id="GO:0008233">
    <property type="term" value="F:peptidase activity"/>
    <property type="evidence" value="ECO:0007669"/>
    <property type="project" value="TreeGrafter"/>
</dbReference>
<dbReference type="AlphaFoldDB" id="A0AAV4AUS5"/>
<dbReference type="GO" id="GO:0019216">
    <property type="term" value="P:regulation of lipid metabolic process"/>
    <property type="evidence" value="ECO:0007669"/>
    <property type="project" value="TreeGrafter"/>
</dbReference>
<dbReference type="GO" id="GO:0005739">
    <property type="term" value="C:mitochondrion"/>
    <property type="evidence" value="ECO:0007669"/>
    <property type="project" value="TreeGrafter"/>
</dbReference>
<feature type="compositionally biased region" description="Basic and acidic residues" evidence="1">
    <location>
        <begin position="100"/>
        <end position="111"/>
    </location>
</feature>
<sequence>MSSHSKRQHSLFENCLTANCEPYLSYNLPLINNVIKENAHSHSRDFEAFVRACTVLVLGLIWLLLDDDSLGFLAVQIGQCSSFQPAEYDMGGSKQKGNPKLKENTSKEKGKSSSHQSLVKGSHQLMSLSRAIQKSQIICQRKKDELGSPGLVVCVSVDGKQVYAEGFGYADLENETPIHPGSVLRIASISKSFTAVIVAKLWEDGKIDLHKTVQSYIPEFPEKRFKDEKVDITVSHLLNHTSGIRHYKQKKDPVYAFDKPIIKLVETAKDASLSPFYAVGPVAKKSQQIHNSELKTLYGNLEITSEKEVYMKESFSTAAEALRLFKNDPLLCKPGTRFVYTTHGYTLLSAIVESITHKPFAETVTKTFHEMGLKESYLDKNDPIIYNRARFYMKDKMGRVVNVPYVDNSYKWAGGGLLSTVEDLVKFGNILLYSAQHEDGDPGPPGYLKASTVWKFWSPAADQVTPRYGLGFELTPDEPHYGFCGHHTFGAGHTGNAVGASSMLFVLPRASTEAIDTNHLHSKGNDCDAELPSMKLKCGASLQNKQNGLPQGVVVSVVVNVPGINLRPIANDIARLFENVDFSLR</sequence>
<dbReference type="Gene3D" id="3.40.710.10">
    <property type="entry name" value="DD-peptidase/beta-lactamase superfamily"/>
    <property type="match status" value="2"/>
</dbReference>
<keyword evidence="5" id="KW-1185">Reference proteome</keyword>
<feature type="domain" description="Beta-lactamase-related" evidence="3">
    <location>
        <begin position="144"/>
        <end position="510"/>
    </location>
</feature>
<keyword evidence="2" id="KW-0472">Membrane</keyword>
<evidence type="ECO:0000313" key="4">
    <source>
        <dbReference type="EMBL" id="GFO10578.1"/>
    </source>
</evidence>
<dbReference type="Pfam" id="PF00144">
    <property type="entry name" value="Beta-lactamase"/>
    <property type="match status" value="1"/>
</dbReference>
<accession>A0AAV4AUS5</accession>
<evidence type="ECO:0000313" key="5">
    <source>
        <dbReference type="Proteomes" id="UP000735302"/>
    </source>
</evidence>
<proteinExistence type="predicted"/>
<organism evidence="4 5">
    <name type="scientific">Plakobranchus ocellatus</name>
    <dbReference type="NCBI Taxonomy" id="259542"/>
    <lineage>
        <taxon>Eukaryota</taxon>
        <taxon>Metazoa</taxon>
        <taxon>Spiralia</taxon>
        <taxon>Lophotrochozoa</taxon>
        <taxon>Mollusca</taxon>
        <taxon>Gastropoda</taxon>
        <taxon>Heterobranchia</taxon>
        <taxon>Euthyneura</taxon>
        <taxon>Panpulmonata</taxon>
        <taxon>Sacoglossa</taxon>
        <taxon>Placobranchoidea</taxon>
        <taxon>Plakobranchidae</taxon>
        <taxon>Plakobranchus</taxon>
    </lineage>
</organism>
<dbReference type="InterPro" id="IPR052794">
    <property type="entry name" value="Mito_Ser_Protease_LACTB"/>
</dbReference>
<dbReference type="GO" id="GO:0006508">
    <property type="term" value="P:proteolysis"/>
    <property type="evidence" value="ECO:0007669"/>
    <property type="project" value="TreeGrafter"/>
</dbReference>
<dbReference type="InterPro" id="IPR012338">
    <property type="entry name" value="Beta-lactam/transpept-like"/>
</dbReference>
<reference evidence="4 5" key="1">
    <citation type="journal article" date="2021" name="Elife">
        <title>Chloroplast acquisition without the gene transfer in kleptoplastic sea slugs, Plakobranchus ocellatus.</title>
        <authorList>
            <person name="Maeda T."/>
            <person name="Takahashi S."/>
            <person name="Yoshida T."/>
            <person name="Shimamura S."/>
            <person name="Takaki Y."/>
            <person name="Nagai Y."/>
            <person name="Toyoda A."/>
            <person name="Suzuki Y."/>
            <person name="Arimoto A."/>
            <person name="Ishii H."/>
            <person name="Satoh N."/>
            <person name="Nishiyama T."/>
            <person name="Hasebe M."/>
            <person name="Maruyama T."/>
            <person name="Minagawa J."/>
            <person name="Obokata J."/>
            <person name="Shigenobu S."/>
        </authorList>
    </citation>
    <scope>NUCLEOTIDE SEQUENCE [LARGE SCALE GENOMIC DNA]</scope>
</reference>
<evidence type="ECO:0000259" key="3">
    <source>
        <dbReference type="Pfam" id="PF00144"/>
    </source>
</evidence>
<name>A0AAV4AUS5_9GAST</name>
<dbReference type="InterPro" id="IPR001466">
    <property type="entry name" value="Beta-lactam-related"/>
</dbReference>
<dbReference type="PANTHER" id="PTHR46520:SF1">
    <property type="entry name" value="SERINE BETA-LACTAMASE-LIKE PROTEIN LACTB, MITOCHONDRIAL"/>
    <property type="match status" value="1"/>
</dbReference>
<dbReference type="PANTHER" id="PTHR46520">
    <property type="entry name" value="SERINE BETA-LACTAMASE-LIKE PROTEIN LACTB, MITOCHONDRIAL"/>
    <property type="match status" value="1"/>
</dbReference>
<gene>
    <name evidence="4" type="ORF">PoB_003708300</name>
</gene>
<keyword evidence="2" id="KW-0812">Transmembrane</keyword>
<keyword evidence="2" id="KW-1133">Transmembrane helix</keyword>
<dbReference type="EMBL" id="BLXT01004186">
    <property type="protein sequence ID" value="GFO10578.1"/>
    <property type="molecule type" value="Genomic_DNA"/>
</dbReference>
<dbReference type="SUPFAM" id="SSF56601">
    <property type="entry name" value="beta-lactamase/transpeptidase-like"/>
    <property type="match status" value="1"/>
</dbReference>
<comment type="caution">
    <text evidence="4">The sequence shown here is derived from an EMBL/GenBank/DDBJ whole genome shotgun (WGS) entry which is preliminary data.</text>
</comment>
<dbReference type="Proteomes" id="UP000735302">
    <property type="component" value="Unassembled WGS sequence"/>
</dbReference>
<feature type="transmembrane region" description="Helical" evidence="2">
    <location>
        <begin position="48"/>
        <end position="65"/>
    </location>
</feature>
<evidence type="ECO:0000256" key="1">
    <source>
        <dbReference type="SAM" id="MobiDB-lite"/>
    </source>
</evidence>